<dbReference type="CDD" id="cd00093">
    <property type="entry name" value="HTH_XRE"/>
    <property type="match status" value="1"/>
</dbReference>
<dbReference type="InterPro" id="IPR050400">
    <property type="entry name" value="Bact_Cytoskel_RodZ"/>
</dbReference>
<organism evidence="3 4">
    <name type="scientific">Desmospora profundinema</name>
    <dbReference type="NCBI Taxonomy" id="1571184"/>
    <lineage>
        <taxon>Bacteria</taxon>
        <taxon>Bacillati</taxon>
        <taxon>Bacillota</taxon>
        <taxon>Bacilli</taxon>
        <taxon>Bacillales</taxon>
        <taxon>Thermoactinomycetaceae</taxon>
        <taxon>Desmospora</taxon>
    </lineage>
</organism>
<dbReference type="PANTHER" id="PTHR34475:SF1">
    <property type="entry name" value="CYTOSKELETON PROTEIN RODZ"/>
    <property type="match status" value="1"/>
</dbReference>
<comment type="caution">
    <text evidence="3">The sequence shown here is derived from an EMBL/GenBank/DDBJ whole genome shotgun (WGS) entry which is preliminary data.</text>
</comment>
<sequence>MATGMSNPTDQLRAARERAGLSLEDVQQQTKIQVRYLEAIERGDFQRLPGSFYGRAFIRSYAEYLGVQPMPLLKYYDQMTQTASDEGEEETAPLPSISRRQRYAQKAGRKRAKGFSLPFTFSRSYAWLLLVVFILLIPTVIYAFHVFGNEGGEEEETSGQKVQAAPQDQEDSEANVQLVQAAETYEFGDVFEITNAEQVEVTLEAKGNTWFRYRAGGPKEAVTEEADLAAGETKTFEHPEWISLLIQNPDLVQLRVNDYVIDTSETKKSQAYQLKLKR</sequence>
<accession>A0ABU1IHK7</accession>
<keyword evidence="4" id="KW-1185">Reference proteome</keyword>
<evidence type="ECO:0000313" key="3">
    <source>
        <dbReference type="EMBL" id="MDR6224250.1"/>
    </source>
</evidence>
<dbReference type="RefSeq" id="WP_309861302.1">
    <property type="nucleotide sequence ID" value="NZ_JAVDQG010000001.1"/>
</dbReference>
<dbReference type="InterPro" id="IPR025194">
    <property type="entry name" value="RodZ-like_C"/>
</dbReference>
<keyword evidence="1" id="KW-0812">Transmembrane</keyword>
<name>A0ABU1IHK7_9BACL</name>
<dbReference type="InterPro" id="IPR001387">
    <property type="entry name" value="Cro/C1-type_HTH"/>
</dbReference>
<keyword evidence="1" id="KW-1133">Transmembrane helix</keyword>
<feature type="transmembrane region" description="Helical" evidence="1">
    <location>
        <begin position="125"/>
        <end position="147"/>
    </location>
</feature>
<gene>
    <name evidence="3" type="ORF">JOE21_000238</name>
</gene>
<dbReference type="SUPFAM" id="SSF47413">
    <property type="entry name" value="lambda repressor-like DNA-binding domains"/>
    <property type="match status" value="1"/>
</dbReference>
<dbReference type="Pfam" id="PF13464">
    <property type="entry name" value="RodZ_C"/>
    <property type="match status" value="1"/>
</dbReference>
<dbReference type="EMBL" id="JAVDQG010000001">
    <property type="protein sequence ID" value="MDR6224250.1"/>
    <property type="molecule type" value="Genomic_DNA"/>
</dbReference>
<dbReference type="Proteomes" id="UP001185012">
    <property type="component" value="Unassembled WGS sequence"/>
</dbReference>
<evidence type="ECO:0000256" key="1">
    <source>
        <dbReference type="SAM" id="Phobius"/>
    </source>
</evidence>
<proteinExistence type="predicted"/>
<keyword evidence="1" id="KW-0472">Membrane</keyword>
<dbReference type="SMART" id="SM00530">
    <property type="entry name" value="HTH_XRE"/>
    <property type="match status" value="1"/>
</dbReference>
<reference evidence="3 4" key="1">
    <citation type="submission" date="2023-07" db="EMBL/GenBank/DDBJ databases">
        <title>Genomic Encyclopedia of Type Strains, Phase IV (KMG-IV): sequencing the most valuable type-strain genomes for metagenomic binning, comparative biology and taxonomic classification.</title>
        <authorList>
            <person name="Goeker M."/>
        </authorList>
    </citation>
    <scope>NUCLEOTIDE SEQUENCE [LARGE SCALE GENOMIC DNA]</scope>
    <source>
        <strain evidence="3 4">DSM 45903</strain>
    </source>
</reference>
<dbReference type="PANTHER" id="PTHR34475">
    <property type="match status" value="1"/>
</dbReference>
<dbReference type="Gene3D" id="1.10.260.40">
    <property type="entry name" value="lambda repressor-like DNA-binding domains"/>
    <property type="match status" value="1"/>
</dbReference>
<evidence type="ECO:0000313" key="4">
    <source>
        <dbReference type="Proteomes" id="UP001185012"/>
    </source>
</evidence>
<evidence type="ECO:0000259" key="2">
    <source>
        <dbReference type="SMART" id="SM00530"/>
    </source>
</evidence>
<protein>
    <submittedName>
        <fullName evidence="3">Cytoskeletal protein RodZ</fullName>
    </submittedName>
</protein>
<feature type="domain" description="HTH cro/C1-type" evidence="2">
    <location>
        <begin position="11"/>
        <end position="72"/>
    </location>
</feature>
<dbReference type="Pfam" id="PF13413">
    <property type="entry name" value="HTH_25"/>
    <property type="match status" value="1"/>
</dbReference>
<dbReference type="InterPro" id="IPR010982">
    <property type="entry name" value="Lambda_DNA-bd_dom_sf"/>
</dbReference>